<feature type="compositionally biased region" description="Basic residues" evidence="1">
    <location>
        <begin position="31"/>
        <end position="40"/>
    </location>
</feature>
<proteinExistence type="predicted"/>
<dbReference type="EMBL" id="KZ110593">
    <property type="protein sequence ID" value="OSX64867.1"/>
    <property type="molecule type" value="Genomic_DNA"/>
</dbReference>
<reference evidence="2 3" key="1">
    <citation type="submission" date="2017-04" db="EMBL/GenBank/DDBJ databases">
        <title>Genome Sequence of the Model Brown-Rot Fungus Postia placenta SB12.</title>
        <authorList>
            <consortium name="DOE Joint Genome Institute"/>
            <person name="Gaskell J."/>
            <person name="Kersten P."/>
            <person name="Larrondo L.F."/>
            <person name="Canessa P."/>
            <person name="Martinez D."/>
            <person name="Hibbett D."/>
            <person name="Schmoll M."/>
            <person name="Kubicek C.P."/>
            <person name="Martinez A.T."/>
            <person name="Yadav J."/>
            <person name="Master E."/>
            <person name="Magnuson J.K."/>
            <person name="James T."/>
            <person name="Yaver D."/>
            <person name="Berka R."/>
            <person name="Labutti K."/>
            <person name="Lipzen A."/>
            <person name="Aerts A."/>
            <person name="Barry K."/>
            <person name="Henrissat B."/>
            <person name="Blanchette R."/>
            <person name="Grigoriev I."/>
            <person name="Cullen D."/>
        </authorList>
    </citation>
    <scope>NUCLEOTIDE SEQUENCE [LARGE SCALE GENOMIC DNA]</scope>
    <source>
        <strain evidence="2 3">MAD-698-R-SB12</strain>
    </source>
</reference>
<feature type="compositionally biased region" description="Acidic residues" evidence="1">
    <location>
        <begin position="184"/>
        <end position="194"/>
    </location>
</feature>
<dbReference type="RefSeq" id="XP_024341661.1">
    <property type="nucleotide sequence ID" value="XM_024477452.1"/>
</dbReference>
<gene>
    <name evidence="2" type="ORF">POSPLADRAFT_1038831</name>
</gene>
<accession>A0A1X6N8A0</accession>
<feature type="region of interest" description="Disordered" evidence="1">
    <location>
        <begin position="1"/>
        <end position="42"/>
    </location>
</feature>
<sequence>MVGTKRAADEEATGPTTRSAKTPKTAPTGRGGRKGGKRGPKTNLAASAFKARAMPLHVNITHTPPPLPDAAEEGEDATAVATVDPGFIGAVTLVPDTFATGSYGWKGSKRLTIELQNVESAEGEKEKVHVMLTINATVMGSKGAKEEGGEEGADEHVENGAEAKEENGAELKAENGLENKGENGAEENNVEADITEAAQETAA</sequence>
<protein>
    <submittedName>
        <fullName evidence="2">Uncharacterized protein</fullName>
    </submittedName>
</protein>
<evidence type="ECO:0000256" key="1">
    <source>
        <dbReference type="SAM" id="MobiDB-lite"/>
    </source>
</evidence>
<dbReference type="Proteomes" id="UP000194127">
    <property type="component" value="Unassembled WGS sequence"/>
</dbReference>
<evidence type="ECO:0000313" key="2">
    <source>
        <dbReference type="EMBL" id="OSX64867.1"/>
    </source>
</evidence>
<feature type="compositionally biased region" description="Basic and acidic residues" evidence="1">
    <location>
        <begin position="154"/>
        <end position="183"/>
    </location>
</feature>
<organism evidence="2 3">
    <name type="scientific">Postia placenta MAD-698-R-SB12</name>
    <dbReference type="NCBI Taxonomy" id="670580"/>
    <lineage>
        <taxon>Eukaryota</taxon>
        <taxon>Fungi</taxon>
        <taxon>Dikarya</taxon>
        <taxon>Basidiomycota</taxon>
        <taxon>Agaricomycotina</taxon>
        <taxon>Agaricomycetes</taxon>
        <taxon>Polyporales</taxon>
        <taxon>Adustoporiaceae</taxon>
        <taxon>Rhodonia</taxon>
    </lineage>
</organism>
<evidence type="ECO:0000313" key="3">
    <source>
        <dbReference type="Proteomes" id="UP000194127"/>
    </source>
</evidence>
<dbReference type="AlphaFoldDB" id="A0A1X6N8A0"/>
<dbReference type="GeneID" id="36322402"/>
<dbReference type="STRING" id="670580.A0A1X6N8A0"/>
<feature type="region of interest" description="Disordered" evidence="1">
    <location>
        <begin position="141"/>
        <end position="203"/>
    </location>
</feature>
<keyword evidence="3" id="KW-1185">Reference proteome</keyword>
<dbReference type="OrthoDB" id="2497589at2759"/>
<name>A0A1X6N8A0_9APHY</name>